<feature type="compositionally biased region" description="Polar residues" evidence="7">
    <location>
        <begin position="144"/>
        <end position="154"/>
    </location>
</feature>
<dbReference type="AlphaFoldDB" id="A0A1A7WFD8"/>
<evidence type="ECO:0000256" key="5">
    <source>
        <dbReference type="ARBA" id="ARBA00022949"/>
    </source>
</evidence>
<sequence>MSGLDPLMMGISIGNKDNTSLALPSVNQRRTGQERVREQVQTVRRTKSRHPSTISGSSSLSPTSPLHESNGSVFFGNGFTKSYSFDRSPSSPQNFNNKATSMRTNTTFSRYMRNYSVAGSKPVGQLNSSRSEPSWSYGAPRPSIPTQRLPSNTGIYRNQQCTSKFIRKNTSRPPPVDVPNGSGPTKTNNHLKASRADMRKTQSMTVVTDGPTKTTAKSEANMADVNMKEAVEFLSSKDENYQLFGASCIQHNTFSNEKSKEEVLKLKGIPALLALLGSSSSKVKHVVSATLRNLSFKSSPNKEEIFRCGGITAITDQLKQSDSVDLNKQLTGLLWNLSSEDDLKSALLRESLSTLMEQVILPNTKTPGITGSANKDPDVFTNATACLRNLSSGNQNSRQTMRKCQGLVDSLVTYLNNCEEKDVDDEPLENCVCILHNLTFQLEAEVPSLFERIKTLIPANRSQTQNNGSAVGCFNPPGKSSEHDRPFDYPVVENPHPSGMGWLIHSKLLQSYLSLLKRSQRDELKKACCGAMHNLTASKGIVSEVISQIIVKKLYGMQTIALLLKSDKDDLQRAAMSLLINLLKNPNLHSHIGREALPKLIDVLRSTEVTTESDDTYAMACQSATVLLLNNPEPNKNYLKNNLIKVLSNHSNSYHPKSSKAAAVLLYRIWADKDLQSFVKKNGMNKSLFVNDITTAACSSLIEH</sequence>
<comment type="similarity">
    <text evidence="2">Belongs to the beta-catenin family.</text>
</comment>
<dbReference type="GO" id="GO:0005912">
    <property type="term" value="C:adherens junction"/>
    <property type="evidence" value="ECO:0007669"/>
    <property type="project" value="TreeGrafter"/>
</dbReference>
<evidence type="ECO:0000256" key="1">
    <source>
        <dbReference type="ARBA" id="ARBA00004282"/>
    </source>
</evidence>
<feature type="region of interest" description="Disordered" evidence="7">
    <location>
        <begin position="120"/>
        <end position="154"/>
    </location>
</feature>
<protein>
    <submittedName>
        <fullName evidence="8">Plakophilin 1b</fullName>
    </submittedName>
</protein>
<keyword evidence="5" id="KW-0965">Cell junction</keyword>
<feature type="compositionally biased region" description="Polar residues" evidence="7">
    <location>
        <begin position="201"/>
        <end position="215"/>
    </location>
</feature>
<dbReference type="InterPro" id="IPR011989">
    <property type="entry name" value="ARM-like"/>
</dbReference>
<dbReference type="InterPro" id="IPR000225">
    <property type="entry name" value="Armadillo"/>
</dbReference>
<dbReference type="GO" id="GO:0005634">
    <property type="term" value="C:nucleus"/>
    <property type="evidence" value="ECO:0007669"/>
    <property type="project" value="TreeGrafter"/>
</dbReference>
<feature type="compositionally biased region" description="Low complexity" evidence="7">
    <location>
        <begin position="51"/>
        <end position="66"/>
    </location>
</feature>
<keyword evidence="4" id="KW-0130">Cell adhesion</keyword>
<evidence type="ECO:0000313" key="8">
    <source>
        <dbReference type="EMBL" id="SBP04430.1"/>
    </source>
</evidence>
<dbReference type="InterPro" id="IPR016024">
    <property type="entry name" value="ARM-type_fold"/>
</dbReference>
<dbReference type="EMBL" id="HADW01003030">
    <property type="protein sequence ID" value="SBP04430.1"/>
    <property type="molecule type" value="Transcribed_RNA"/>
</dbReference>
<dbReference type="GO" id="GO:0005886">
    <property type="term" value="C:plasma membrane"/>
    <property type="evidence" value="ECO:0007669"/>
    <property type="project" value="TreeGrafter"/>
</dbReference>
<organism evidence="8">
    <name type="scientific">Iconisemion striatum</name>
    <dbReference type="NCBI Taxonomy" id="60296"/>
    <lineage>
        <taxon>Eukaryota</taxon>
        <taxon>Metazoa</taxon>
        <taxon>Chordata</taxon>
        <taxon>Craniata</taxon>
        <taxon>Vertebrata</taxon>
        <taxon>Euteleostomi</taxon>
        <taxon>Actinopterygii</taxon>
        <taxon>Neopterygii</taxon>
        <taxon>Teleostei</taxon>
        <taxon>Neoteleostei</taxon>
        <taxon>Acanthomorphata</taxon>
        <taxon>Ovalentaria</taxon>
        <taxon>Atherinomorphae</taxon>
        <taxon>Cyprinodontiformes</taxon>
        <taxon>Nothobranchiidae</taxon>
        <taxon>Iconisemion</taxon>
    </lineage>
</organism>
<dbReference type="PANTHER" id="PTHR10372:SF3">
    <property type="entry name" value="PLAKOPHILIN-1"/>
    <property type="match status" value="1"/>
</dbReference>
<dbReference type="GO" id="GO:0098609">
    <property type="term" value="P:cell-cell adhesion"/>
    <property type="evidence" value="ECO:0007669"/>
    <property type="project" value="InterPro"/>
</dbReference>
<reference evidence="8" key="2">
    <citation type="submission" date="2016-06" db="EMBL/GenBank/DDBJ databases">
        <title>The genome of a short-lived fish provides insights into sex chromosome evolution and the genetic control of aging.</title>
        <authorList>
            <person name="Reichwald K."/>
            <person name="Felder M."/>
            <person name="Petzold A."/>
            <person name="Koch P."/>
            <person name="Groth M."/>
            <person name="Platzer M."/>
        </authorList>
    </citation>
    <scope>NUCLEOTIDE SEQUENCE</scope>
    <source>
        <tissue evidence="8">Brain</tissue>
    </source>
</reference>
<feature type="region of interest" description="Disordered" evidence="7">
    <location>
        <begin position="167"/>
        <end position="215"/>
    </location>
</feature>
<dbReference type="PANTHER" id="PTHR10372">
    <property type="entry name" value="PLAKOPHILLIN-RELATED"/>
    <property type="match status" value="1"/>
</dbReference>
<proteinExistence type="inferred from homology"/>
<feature type="compositionally biased region" description="Polar residues" evidence="7">
    <location>
        <begin position="15"/>
        <end position="30"/>
    </location>
</feature>
<feature type="repeat" description="ARM" evidence="6">
    <location>
        <begin position="267"/>
        <end position="295"/>
    </location>
</feature>
<reference evidence="8" key="1">
    <citation type="submission" date="2016-05" db="EMBL/GenBank/DDBJ databases">
        <authorList>
            <person name="Lavstsen T."/>
            <person name="Jespersen J.S."/>
        </authorList>
    </citation>
    <scope>NUCLEOTIDE SEQUENCE</scope>
    <source>
        <tissue evidence="8">Brain</tissue>
    </source>
</reference>
<comment type="subcellular location">
    <subcellularLocation>
        <location evidence="1">Cell junction</location>
    </subcellularLocation>
</comment>
<keyword evidence="3" id="KW-0677">Repeat</keyword>
<feature type="region of interest" description="Disordered" evidence="7">
    <location>
        <begin position="13"/>
        <end position="66"/>
    </location>
</feature>
<evidence type="ECO:0000256" key="7">
    <source>
        <dbReference type="SAM" id="MobiDB-lite"/>
    </source>
</evidence>
<evidence type="ECO:0000256" key="2">
    <source>
        <dbReference type="ARBA" id="ARBA00005462"/>
    </source>
</evidence>
<evidence type="ECO:0000256" key="6">
    <source>
        <dbReference type="PROSITE-ProRule" id="PRU00259"/>
    </source>
</evidence>
<evidence type="ECO:0000256" key="3">
    <source>
        <dbReference type="ARBA" id="ARBA00022737"/>
    </source>
</evidence>
<feature type="compositionally biased region" description="Polar residues" evidence="7">
    <location>
        <begin position="182"/>
        <end position="191"/>
    </location>
</feature>
<dbReference type="Gene3D" id="1.25.10.10">
    <property type="entry name" value="Leucine-rich Repeat Variant"/>
    <property type="match status" value="1"/>
</dbReference>
<dbReference type="PROSITE" id="PS50176">
    <property type="entry name" value="ARM_REPEAT"/>
    <property type="match status" value="1"/>
</dbReference>
<gene>
    <name evidence="8" type="primary">PKP1B</name>
</gene>
<dbReference type="InterPro" id="IPR028435">
    <property type="entry name" value="Plakophilin/d_Catenin"/>
</dbReference>
<accession>A0A1A7WFD8</accession>
<evidence type="ECO:0000256" key="4">
    <source>
        <dbReference type="ARBA" id="ARBA00022889"/>
    </source>
</evidence>
<dbReference type="SUPFAM" id="SSF48371">
    <property type="entry name" value="ARM repeat"/>
    <property type="match status" value="1"/>
</dbReference>
<dbReference type="EMBL" id="HADX01015948">
    <property type="protein sequence ID" value="SBP38180.1"/>
    <property type="molecule type" value="Transcribed_RNA"/>
</dbReference>
<dbReference type="Pfam" id="PF00514">
    <property type="entry name" value="Arm"/>
    <property type="match status" value="2"/>
</dbReference>
<dbReference type="GO" id="GO:0005737">
    <property type="term" value="C:cytoplasm"/>
    <property type="evidence" value="ECO:0007669"/>
    <property type="project" value="TreeGrafter"/>
</dbReference>
<name>A0A1A7WFD8_9TELE</name>
<feature type="compositionally biased region" description="Polar residues" evidence="7">
    <location>
        <begin position="125"/>
        <end position="134"/>
    </location>
</feature>
<dbReference type="SMART" id="SM00185">
    <property type="entry name" value="ARM"/>
    <property type="match status" value="7"/>
</dbReference>